<dbReference type="KEGG" id="ntd:EGO55_03020"/>
<protein>
    <recommendedName>
        <fullName evidence="3">Oxidoreductase</fullName>
    </recommendedName>
</protein>
<organism evidence="1 2">
    <name type="scientific">Caenibius tardaugens NBRC 16725</name>
    <dbReference type="NCBI Taxonomy" id="1219035"/>
    <lineage>
        <taxon>Bacteria</taxon>
        <taxon>Pseudomonadati</taxon>
        <taxon>Pseudomonadota</taxon>
        <taxon>Alphaproteobacteria</taxon>
        <taxon>Sphingomonadales</taxon>
        <taxon>Erythrobacteraceae</taxon>
        <taxon>Caenibius</taxon>
    </lineage>
</organism>
<dbReference type="OrthoDB" id="7595820at2"/>
<dbReference type="EMBL" id="BASZ01000008">
    <property type="protein sequence ID" value="GAD50235.1"/>
    <property type="molecule type" value="Genomic_DNA"/>
</dbReference>
<gene>
    <name evidence="1" type="ORF">NT2_08_00220</name>
</gene>
<dbReference type="Gene3D" id="3.40.50.720">
    <property type="entry name" value="NAD(P)-binding Rossmann-like Domain"/>
    <property type="match status" value="1"/>
</dbReference>
<evidence type="ECO:0000313" key="1">
    <source>
        <dbReference type="EMBL" id="GAD50235.1"/>
    </source>
</evidence>
<evidence type="ECO:0008006" key="3">
    <source>
        <dbReference type="Google" id="ProtNLM"/>
    </source>
</evidence>
<accession>U2YN60</accession>
<dbReference type="AlphaFoldDB" id="U2YN60"/>
<dbReference type="Proteomes" id="UP000016568">
    <property type="component" value="Unassembled WGS sequence"/>
</dbReference>
<dbReference type="RefSeq" id="WP_021691053.1">
    <property type="nucleotide sequence ID" value="NZ_BASZ01000008.1"/>
</dbReference>
<name>U2YN60_9SPHN</name>
<sequence length="203" mass="21115">MIVIGSDCDATRRIATGLGATLVAVPDDGDDRAWEEWRRDLGARRLETEIVVALFPEVRSPCAVMALPTGEWGARGEDPLLHWMMALGAAALCCADGGAIVAVVDSPPPLDSAGLAAESGIAEAVETLARSLALSEGKRGVRVNTVTTPCRVLNGPPIAPDPPLAGFPGTLDGDVLGAVRLLLSDDAAWLSGRCLPADRGRSW</sequence>
<comment type="caution">
    <text evidence="1">The sequence shown here is derived from an EMBL/GenBank/DDBJ whole genome shotgun (WGS) entry which is preliminary data.</text>
</comment>
<dbReference type="InterPro" id="IPR036291">
    <property type="entry name" value="NAD(P)-bd_dom_sf"/>
</dbReference>
<reference evidence="1 2" key="1">
    <citation type="submission" date="2013-09" db="EMBL/GenBank/DDBJ databases">
        <title>Whole genome shotgun sequence of Novosphingobium tardaugens NBRC 16725.</title>
        <authorList>
            <person name="Isaki S."/>
            <person name="Hosoyama A."/>
            <person name="Tsuchikane K."/>
            <person name="Katsumata H."/>
            <person name="Ando Y."/>
            <person name="Yamazaki S."/>
            <person name="Fujita N."/>
        </authorList>
    </citation>
    <scope>NUCLEOTIDE SEQUENCE [LARGE SCALE GENOMIC DNA]</scope>
    <source>
        <strain evidence="1 2">NBRC 16725</strain>
    </source>
</reference>
<dbReference type="SUPFAM" id="SSF51735">
    <property type="entry name" value="NAD(P)-binding Rossmann-fold domains"/>
    <property type="match status" value="1"/>
</dbReference>
<proteinExistence type="predicted"/>
<keyword evidence="2" id="KW-1185">Reference proteome</keyword>
<evidence type="ECO:0000313" key="2">
    <source>
        <dbReference type="Proteomes" id="UP000016568"/>
    </source>
</evidence>